<evidence type="ECO:0000313" key="4">
    <source>
        <dbReference type="Proteomes" id="UP000886858"/>
    </source>
</evidence>
<reference evidence="3" key="2">
    <citation type="submission" date="2021-04" db="EMBL/GenBank/DDBJ databases">
        <authorList>
            <person name="Gilroy R."/>
        </authorList>
    </citation>
    <scope>NUCLEOTIDE SEQUENCE</scope>
    <source>
        <strain evidence="3">CHK179-7159</strain>
    </source>
</reference>
<dbReference type="EMBL" id="DWYY01000033">
    <property type="protein sequence ID" value="HJA91991.1"/>
    <property type="molecule type" value="Genomic_DNA"/>
</dbReference>
<feature type="compositionally biased region" description="Low complexity" evidence="1">
    <location>
        <begin position="297"/>
        <end position="312"/>
    </location>
</feature>
<dbReference type="Pfam" id="PF08239">
    <property type="entry name" value="SH3_3"/>
    <property type="match status" value="1"/>
</dbReference>
<dbReference type="Gene3D" id="2.30.30.40">
    <property type="entry name" value="SH3 Domains"/>
    <property type="match status" value="1"/>
</dbReference>
<feature type="region of interest" description="Disordered" evidence="1">
    <location>
        <begin position="259"/>
        <end position="320"/>
    </location>
</feature>
<comment type="caution">
    <text evidence="3">The sequence shown here is derived from an EMBL/GenBank/DDBJ whole genome shotgun (WGS) entry which is preliminary data.</text>
</comment>
<dbReference type="InterPro" id="IPR003646">
    <property type="entry name" value="SH3-like_bac-type"/>
</dbReference>
<dbReference type="SMART" id="SM00287">
    <property type="entry name" value="SH3b"/>
    <property type="match status" value="1"/>
</dbReference>
<protein>
    <submittedName>
        <fullName evidence="3">SH3 domain-containing protein</fullName>
    </submittedName>
</protein>
<evidence type="ECO:0000259" key="2">
    <source>
        <dbReference type="SMART" id="SM00287"/>
    </source>
</evidence>
<dbReference type="Proteomes" id="UP000886858">
    <property type="component" value="Unassembled WGS sequence"/>
</dbReference>
<reference evidence="3" key="1">
    <citation type="journal article" date="2021" name="PeerJ">
        <title>Extensive microbial diversity within the chicken gut microbiome revealed by metagenomics and culture.</title>
        <authorList>
            <person name="Gilroy R."/>
            <person name="Ravi A."/>
            <person name="Getino M."/>
            <person name="Pursley I."/>
            <person name="Horton D.L."/>
            <person name="Alikhan N.F."/>
            <person name="Baker D."/>
            <person name="Gharbi K."/>
            <person name="Hall N."/>
            <person name="Watson M."/>
            <person name="Adriaenssens E.M."/>
            <person name="Foster-Nyarko E."/>
            <person name="Jarju S."/>
            <person name="Secka A."/>
            <person name="Antonio M."/>
            <person name="Oren A."/>
            <person name="Chaudhuri R.R."/>
            <person name="La Ragione R."/>
            <person name="Hildebrand F."/>
            <person name="Pallen M.J."/>
        </authorList>
    </citation>
    <scope>NUCLEOTIDE SEQUENCE</scope>
    <source>
        <strain evidence="3">CHK179-7159</strain>
    </source>
</reference>
<gene>
    <name evidence="3" type="ORF">H9717_02535</name>
</gene>
<name>A0A9D2I3B3_9FIRM</name>
<proteinExistence type="predicted"/>
<sequence>MERERRSGSAGSKKKNRRRKNTRNFSYYYRRALRLLKRRKAEALTASACVLAACCLGLIVWALAQGLSGRDIEAEMETVTDVAGEPIDTTEPLLKDAYPEINNFISSYFTAMQEGDEEALRSMRDNTENTELLRIQENSSHIEAYTNISCYTKPGREEGSYVVFAYYEVKFQGIDPTLPGIAPLYVCRNADGQYYLHDLAQDAEDADYVNETAGQEDVAALYDQVNEEYENRLSQNETLAAFVDGYMHEMMAAVGEALEEQTSAAESEETGGETAGVQGNGASSQAGGDESDPSENASSGSGSTGSSSSSAAVPDSGEFTVSETVNIRKGVSETSDKIAVCYPGDTLEILMKQADGWTRVRFQGQTGYVRSDVLK</sequence>
<dbReference type="AlphaFoldDB" id="A0A9D2I3B3"/>
<evidence type="ECO:0000256" key="1">
    <source>
        <dbReference type="SAM" id="MobiDB-lite"/>
    </source>
</evidence>
<feature type="domain" description="SH3b" evidence="2">
    <location>
        <begin position="314"/>
        <end position="375"/>
    </location>
</feature>
<accession>A0A9D2I3B3</accession>
<evidence type="ECO:0000313" key="3">
    <source>
        <dbReference type="EMBL" id="HJA91991.1"/>
    </source>
</evidence>
<organism evidence="3 4">
    <name type="scientific">Candidatus Eisenbergiella merdipullorum</name>
    <dbReference type="NCBI Taxonomy" id="2838553"/>
    <lineage>
        <taxon>Bacteria</taxon>
        <taxon>Bacillati</taxon>
        <taxon>Bacillota</taxon>
        <taxon>Clostridia</taxon>
        <taxon>Lachnospirales</taxon>
        <taxon>Lachnospiraceae</taxon>
        <taxon>Eisenbergiella</taxon>
    </lineage>
</organism>